<dbReference type="InterPro" id="IPR042229">
    <property type="entry name" value="Listeria/Bacterioides_rpt_sf"/>
</dbReference>
<sequence>MTGNTKVWRAPLAGLASVAMIATMGVAASTANAAPSDWKYGDDVKVTLDANGGSFADGSQSKPVTDKQAGTDATYADGVFEGTDAIYNKYAGNVPSFKDGSRVFTGWYESKSAGQAVAPDAVLADGTTLYAHWRVVDSDESENAVIFNFDGKVDYDFDADVLSSGVITEYGDGMLVQLADNDTLAPWEYAATDRAGDSRLFQGEWSVNPSNAVKGPNAITPKTVNAVNVTVDNEGYTLYKDGKVLTATNFDAAPGATVDGLVAYRASDHTIANVWTAKWGDVTKDVPVEAGKVSPTLPSDVSAEVTLTPKTKGVSAYKVETYTKNKTEVAKTYFAQKNWALAQTVDEAPARAHAQFKGWYNPVAYDDKGMTVSPTHTNDAYIDGDLTYKEQAYGDPVEFDFGSEITADTKLYAVYTADAKYKEITLDPNYDGADPIVVKVYEGKTIGSQLPTVTRDGYTLENWYNNKNFTGGALDRSVVADFAKDVPHYTYYYAKWTADSKGGVQGLLAKLHLGYNADWTTKDNTDSKGYVATSWSKFVSAREDVLAALRKLPELKLTKDASIDKVYAAVEKSLSAEKADGFNRQLSGILSPLSKFPDVDYTNVNAGAEKDTAHATEVNDLYAKGVITGYPDGTFGWGVNVARQDFIVWLWRNAGSPKTELTTKFVDVDADTFGAEAISWAAAKGITEGYKNADGTTSFGYGSLIARQDAAAFLYRAAGSPKFNPDYSVRTFADVDASTPHAKEILWAYENKIANGFGGGQNTFQGLGYVYRQDAAAFISRVNKLA</sequence>
<dbReference type="GO" id="GO:0030313">
    <property type="term" value="C:cell envelope"/>
    <property type="evidence" value="ECO:0007669"/>
    <property type="project" value="UniProtKB-SubCell"/>
</dbReference>
<dbReference type="PROSITE" id="PS51272">
    <property type="entry name" value="SLH"/>
    <property type="match status" value="2"/>
</dbReference>
<accession>A0A261FDM4</accession>
<evidence type="ECO:0000256" key="2">
    <source>
        <dbReference type="SAM" id="SignalP"/>
    </source>
</evidence>
<dbReference type="Pfam" id="PF09479">
    <property type="entry name" value="Flg_new"/>
    <property type="match status" value="1"/>
</dbReference>
<dbReference type="Gene3D" id="2.60.40.4270">
    <property type="entry name" value="Listeria-Bacteroides repeat domain"/>
    <property type="match status" value="2"/>
</dbReference>
<dbReference type="Pfam" id="PF00395">
    <property type="entry name" value="SLH"/>
    <property type="match status" value="2"/>
</dbReference>
<protein>
    <submittedName>
        <fullName evidence="4">Glycosyl hydrolase family 25</fullName>
    </submittedName>
</protein>
<gene>
    <name evidence="4" type="ORF">BMYO_2140</name>
</gene>
<feature type="signal peptide" evidence="2">
    <location>
        <begin position="1"/>
        <end position="33"/>
    </location>
</feature>
<evidence type="ECO:0000313" key="4">
    <source>
        <dbReference type="EMBL" id="OZG57073.1"/>
    </source>
</evidence>
<feature type="chain" id="PRO_5012740451" evidence="2">
    <location>
        <begin position="34"/>
        <end position="786"/>
    </location>
</feature>
<evidence type="ECO:0000256" key="1">
    <source>
        <dbReference type="ARBA" id="ARBA00004196"/>
    </source>
</evidence>
<feature type="domain" description="SLH" evidence="3">
    <location>
        <begin position="661"/>
        <end position="728"/>
    </location>
</feature>
<dbReference type="Proteomes" id="UP000216871">
    <property type="component" value="Unassembled WGS sequence"/>
</dbReference>
<keyword evidence="2" id="KW-0732">Signal</keyword>
<keyword evidence="4" id="KW-0378">Hydrolase</keyword>
<dbReference type="InterPro" id="IPR001119">
    <property type="entry name" value="SLH_dom"/>
</dbReference>
<dbReference type="AlphaFoldDB" id="A0A261FDM4"/>
<comment type="caution">
    <text evidence="4">The sequence shown here is derived from an EMBL/GenBank/DDBJ whole genome shotgun (WGS) entry which is preliminary data.</text>
</comment>
<proteinExistence type="predicted"/>
<dbReference type="RefSeq" id="WP_094668524.1">
    <property type="nucleotide sequence ID" value="NZ_MWWW01000035.1"/>
</dbReference>
<dbReference type="EMBL" id="MWWW01000035">
    <property type="protein sequence ID" value="OZG57073.1"/>
    <property type="molecule type" value="Genomic_DNA"/>
</dbReference>
<feature type="domain" description="SLH" evidence="3">
    <location>
        <begin position="729"/>
        <end position="786"/>
    </location>
</feature>
<comment type="subcellular location">
    <subcellularLocation>
        <location evidence="1">Cell envelope</location>
    </subcellularLocation>
</comment>
<reference evidence="4 5" key="1">
    <citation type="journal article" date="2017" name="BMC Genomics">
        <title>Comparative genomic and phylogenomic analyses of the Bifidobacteriaceae family.</title>
        <authorList>
            <person name="Lugli G.A."/>
            <person name="Milani C."/>
            <person name="Turroni F."/>
            <person name="Duranti S."/>
            <person name="Mancabelli L."/>
            <person name="Mangifesta M."/>
            <person name="Ferrario C."/>
            <person name="Modesto M."/>
            <person name="Mattarelli P."/>
            <person name="Jiri K."/>
            <person name="van Sinderen D."/>
            <person name="Ventura M."/>
        </authorList>
    </citation>
    <scope>NUCLEOTIDE SEQUENCE [LARGE SCALE GENOMIC DNA]</scope>
    <source>
        <strain evidence="4 5">DSM 100196</strain>
    </source>
</reference>
<evidence type="ECO:0000313" key="5">
    <source>
        <dbReference type="Proteomes" id="UP000216871"/>
    </source>
</evidence>
<evidence type="ECO:0000259" key="3">
    <source>
        <dbReference type="PROSITE" id="PS51272"/>
    </source>
</evidence>
<dbReference type="GO" id="GO:0016787">
    <property type="term" value="F:hydrolase activity"/>
    <property type="evidence" value="ECO:0007669"/>
    <property type="project" value="UniProtKB-KW"/>
</dbReference>
<dbReference type="OrthoDB" id="3238677at2"/>
<keyword evidence="5" id="KW-1185">Reference proteome</keyword>
<dbReference type="InterPro" id="IPR013378">
    <property type="entry name" value="InlB-like_B-rpt"/>
</dbReference>
<organism evidence="4 5">
    <name type="scientific">Bifidobacterium myosotis</name>
    <dbReference type="NCBI Taxonomy" id="1630166"/>
    <lineage>
        <taxon>Bacteria</taxon>
        <taxon>Bacillati</taxon>
        <taxon>Actinomycetota</taxon>
        <taxon>Actinomycetes</taxon>
        <taxon>Bifidobacteriales</taxon>
        <taxon>Bifidobacteriaceae</taxon>
        <taxon>Bifidobacterium</taxon>
    </lineage>
</organism>
<name>A0A261FDM4_9BIFI</name>